<organism evidence="9 10">
    <name type="scientific">Kibdelosporangium banguiense</name>
    <dbReference type="NCBI Taxonomy" id="1365924"/>
    <lineage>
        <taxon>Bacteria</taxon>
        <taxon>Bacillati</taxon>
        <taxon>Actinomycetota</taxon>
        <taxon>Actinomycetes</taxon>
        <taxon>Pseudonocardiales</taxon>
        <taxon>Pseudonocardiaceae</taxon>
        <taxon>Kibdelosporangium</taxon>
    </lineage>
</organism>
<dbReference type="Pfam" id="PF00528">
    <property type="entry name" value="BPD_transp_1"/>
    <property type="match status" value="1"/>
</dbReference>
<dbReference type="Proteomes" id="UP001519332">
    <property type="component" value="Unassembled WGS sequence"/>
</dbReference>
<comment type="subcellular location">
    <subcellularLocation>
        <location evidence="1 7">Cell membrane</location>
        <topology evidence="1 7">Multi-pass membrane protein</topology>
    </subcellularLocation>
</comment>
<keyword evidence="3" id="KW-1003">Cell membrane</keyword>
<accession>A0ABS4TXZ5</accession>
<feature type="transmembrane region" description="Helical" evidence="7">
    <location>
        <begin position="103"/>
        <end position="125"/>
    </location>
</feature>
<evidence type="ECO:0000256" key="6">
    <source>
        <dbReference type="ARBA" id="ARBA00023136"/>
    </source>
</evidence>
<evidence type="ECO:0000256" key="2">
    <source>
        <dbReference type="ARBA" id="ARBA00022448"/>
    </source>
</evidence>
<comment type="similarity">
    <text evidence="7">Belongs to the binding-protein-dependent transport system permease family.</text>
</comment>
<keyword evidence="4 7" id="KW-0812">Transmembrane</keyword>
<feature type="transmembrane region" description="Helical" evidence="7">
    <location>
        <begin position="239"/>
        <end position="261"/>
    </location>
</feature>
<feature type="transmembrane region" description="Helical" evidence="7">
    <location>
        <begin position="12"/>
        <end position="33"/>
    </location>
</feature>
<evidence type="ECO:0000256" key="4">
    <source>
        <dbReference type="ARBA" id="ARBA00022692"/>
    </source>
</evidence>
<evidence type="ECO:0000256" key="5">
    <source>
        <dbReference type="ARBA" id="ARBA00022989"/>
    </source>
</evidence>
<feature type="transmembrane region" description="Helical" evidence="7">
    <location>
        <begin position="281"/>
        <end position="307"/>
    </location>
</feature>
<keyword evidence="2 7" id="KW-0813">Transport</keyword>
<keyword evidence="6 7" id="KW-0472">Membrane</keyword>
<gene>
    <name evidence="9" type="ORF">JOF56_009660</name>
</gene>
<feature type="transmembrane region" description="Helical" evidence="7">
    <location>
        <begin position="178"/>
        <end position="197"/>
    </location>
</feature>
<keyword evidence="10" id="KW-1185">Reference proteome</keyword>
<evidence type="ECO:0000256" key="3">
    <source>
        <dbReference type="ARBA" id="ARBA00022475"/>
    </source>
</evidence>
<evidence type="ECO:0000256" key="1">
    <source>
        <dbReference type="ARBA" id="ARBA00004651"/>
    </source>
</evidence>
<feature type="transmembrane region" description="Helical" evidence="7">
    <location>
        <begin position="137"/>
        <end position="158"/>
    </location>
</feature>
<protein>
    <submittedName>
        <fullName evidence="9">Peptide/nickel transport system permease protein</fullName>
    </submittedName>
</protein>
<dbReference type="PROSITE" id="PS50928">
    <property type="entry name" value="ABC_TM1"/>
    <property type="match status" value="1"/>
</dbReference>
<dbReference type="CDD" id="cd06261">
    <property type="entry name" value="TM_PBP2"/>
    <property type="match status" value="1"/>
</dbReference>
<dbReference type="InterPro" id="IPR045621">
    <property type="entry name" value="BPD_transp_1_N"/>
</dbReference>
<reference evidence="9 10" key="1">
    <citation type="submission" date="2021-03" db="EMBL/GenBank/DDBJ databases">
        <title>Sequencing the genomes of 1000 actinobacteria strains.</title>
        <authorList>
            <person name="Klenk H.-P."/>
        </authorList>
    </citation>
    <scope>NUCLEOTIDE SEQUENCE [LARGE SCALE GENOMIC DNA]</scope>
    <source>
        <strain evidence="9 10">DSM 46670</strain>
    </source>
</reference>
<sequence length="318" mass="33611">MTATIRFTMRRLAGVVVTLFVASVVIYAALAIAPGDPAAALAGGTVPNPEVLASIRTEYHLDDPFWTQYWHWLSGLLGGDLGRSMVFRSDIADLLAGRVVNTLMLVCYAGLLTVGFGVGLGVLAALRGGRVDTSVTVGTSVAMAVPTFVLAIVLIWIFATHLSWLPVYGSGDGFADKLRHLTLPAIALSFSYVAYVARITRAAVSSELHSEHVDTARSRGLPYRRIIRHHVLRNSAGPILTISGTVVASLVAGTAVAEAAFGVNGLGSLLVQSAQRQDLAVVQILSMLMVGVFIVVNTVVDVVNVALDPRLARGGRNT</sequence>
<evidence type="ECO:0000313" key="10">
    <source>
        <dbReference type="Proteomes" id="UP001519332"/>
    </source>
</evidence>
<keyword evidence="5 7" id="KW-1133">Transmembrane helix</keyword>
<evidence type="ECO:0000259" key="8">
    <source>
        <dbReference type="PROSITE" id="PS50928"/>
    </source>
</evidence>
<dbReference type="Pfam" id="PF19300">
    <property type="entry name" value="BPD_transp_1_N"/>
    <property type="match status" value="1"/>
</dbReference>
<dbReference type="EMBL" id="JAGINW010000001">
    <property type="protein sequence ID" value="MBP2329275.1"/>
    <property type="molecule type" value="Genomic_DNA"/>
</dbReference>
<feature type="domain" description="ABC transmembrane type-1" evidence="8">
    <location>
        <begin position="99"/>
        <end position="300"/>
    </location>
</feature>
<dbReference type="InterPro" id="IPR035906">
    <property type="entry name" value="MetI-like_sf"/>
</dbReference>
<name>A0ABS4TXZ5_9PSEU</name>
<dbReference type="PANTHER" id="PTHR43163">
    <property type="entry name" value="DIPEPTIDE TRANSPORT SYSTEM PERMEASE PROTEIN DPPB-RELATED"/>
    <property type="match status" value="1"/>
</dbReference>
<dbReference type="SUPFAM" id="SSF161098">
    <property type="entry name" value="MetI-like"/>
    <property type="match status" value="1"/>
</dbReference>
<dbReference type="InterPro" id="IPR000515">
    <property type="entry name" value="MetI-like"/>
</dbReference>
<evidence type="ECO:0000313" key="9">
    <source>
        <dbReference type="EMBL" id="MBP2329275.1"/>
    </source>
</evidence>
<comment type="caution">
    <text evidence="9">The sequence shown here is derived from an EMBL/GenBank/DDBJ whole genome shotgun (WGS) entry which is preliminary data.</text>
</comment>
<proteinExistence type="inferred from homology"/>
<dbReference type="Gene3D" id="1.10.3720.10">
    <property type="entry name" value="MetI-like"/>
    <property type="match status" value="1"/>
</dbReference>
<evidence type="ECO:0000256" key="7">
    <source>
        <dbReference type="RuleBase" id="RU363032"/>
    </source>
</evidence>
<dbReference type="RefSeq" id="WP_209646104.1">
    <property type="nucleotide sequence ID" value="NZ_JAGINW010000001.1"/>
</dbReference>
<dbReference type="PANTHER" id="PTHR43163:SF6">
    <property type="entry name" value="DIPEPTIDE TRANSPORT SYSTEM PERMEASE PROTEIN DPPB-RELATED"/>
    <property type="match status" value="1"/>
</dbReference>